<dbReference type="GO" id="GO:0005576">
    <property type="term" value="C:extracellular region"/>
    <property type="evidence" value="ECO:0007669"/>
    <property type="project" value="InterPro"/>
</dbReference>
<dbReference type="InParanoid" id="G4ZVS1"/>
<name>G4ZVS1_PHYSP</name>
<accession>G4ZVS1</accession>
<keyword evidence="1" id="KW-0732">Signal</keyword>
<protein>
    <submittedName>
        <fullName evidence="2">Elicitin</fullName>
    </submittedName>
</protein>
<feature type="signal peptide" evidence="1">
    <location>
        <begin position="1"/>
        <end position="27"/>
    </location>
</feature>
<sequence>MRLTTLKWASIALASALHVMLVLNASAKVCNTTQLTQLTNVVTTYSSSADCTGSTLDPRTNDVAEICAGACMQLVRQLQPDTPDCEFDGTNLGESMSRLVAWCDTASVSASGLASASSGFNSRAGWNATDSISISIDTLDTVPVCSIENVSLISEINKEATKSADCFGMGGPPTSAANKEEYCAGNACVTYLADVETRLPNCTYGGYNIKQVIADTLALCDDRTVTTLPVTRAMNTRAWNATISSPAASSSASY</sequence>
<gene>
    <name evidence="2" type="primary">SOL13D</name>
    <name evidence="2" type="ORF">PHYSODRAFT_336052</name>
</gene>
<dbReference type="RefSeq" id="XP_009531868.1">
    <property type="nucleotide sequence ID" value="XM_009533573.1"/>
</dbReference>
<proteinExistence type="predicted"/>
<dbReference type="EMBL" id="JH159157">
    <property type="protein sequence ID" value="EGZ11535.1"/>
    <property type="molecule type" value="Genomic_DNA"/>
</dbReference>
<dbReference type="OMA" id="RLPNCTY"/>
<organism evidence="2 3">
    <name type="scientific">Phytophthora sojae (strain P6497)</name>
    <name type="common">Soybean stem and root rot agent</name>
    <name type="synonym">Phytophthora megasperma f. sp. glycines</name>
    <dbReference type="NCBI Taxonomy" id="1094619"/>
    <lineage>
        <taxon>Eukaryota</taxon>
        <taxon>Sar</taxon>
        <taxon>Stramenopiles</taxon>
        <taxon>Oomycota</taxon>
        <taxon>Peronosporomycetes</taxon>
        <taxon>Peronosporales</taxon>
        <taxon>Peronosporaceae</taxon>
        <taxon>Phytophthora</taxon>
    </lineage>
</organism>
<dbReference type="GeneID" id="20647137"/>
<dbReference type="KEGG" id="psoj:PHYSODRAFT_336052"/>
<reference evidence="2 3" key="1">
    <citation type="journal article" date="2006" name="Science">
        <title>Phytophthora genome sequences uncover evolutionary origins and mechanisms of pathogenesis.</title>
        <authorList>
            <person name="Tyler B.M."/>
            <person name="Tripathy S."/>
            <person name="Zhang X."/>
            <person name="Dehal P."/>
            <person name="Jiang R.H."/>
            <person name="Aerts A."/>
            <person name="Arredondo F.D."/>
            <person name="Baxter L."/>
            <person name="Bensasson D."/>
            <person name="Beynon J.L."/>
            <person name="Chapman J."/>
            <person name="Damasceno C.M."/>
            <person name="Dorrance A.E."/>
            <person name="Dou D."/>
            <person name="Dickerman A.W."/>
            <person name="Dubchak I.L."/>
            <person name="Garbelotto M."/>
            <person name="Gijzen M."/>
            <person name="Gordon S.G."/>
            <person name="Govers F."/>
            <person name="Grunwald N.J."/>
            <person name="Huang W."/>
            <person name="Ivors K.L."/>
            <person name="Jones R.W."/>
            <person name="Kamoun S."/>
            <person name="Krampis K."/>
            <person name="Lamour K.H."/>
            <person name="Lee M.K."/>
            <person name="McDonald W.H."/>
            <person name="Medina M."/>
            <person name="Meijer H.J."/>
            <person name="Nordberg E.K."/>
            <person name="Maclean D.J."/>
            <person name="Ospina-Giraldo M.D."/>
            <person name="Morris P.F."/>
            <person name="Phuntumart V."/>
            <person name="Putnam N.H."/>
            <person name="Rash S."/>
            <person name="Rose J.K."/>
            <person name="Sakihama Y."/>
            <person name="Salamov A.A."/>
            <person name="Savidor A."/>
            <person name="Scheuring C.F."/>
            <person name="Smith B.M."/>
            <person name="Sobral B.W."/>
            <person name="Terry A."/>
            <person name="Torto-Alalibo T.A."/>
            <person name="Win J."/>
            <person name="Xu Z."/>
            <person name="Zhang H."/>
            <person name="Grigoriev I.V."/>
            <person name="Rokhsar D.S."/>
            <person name="Boore J.L."/>
        </authorList>
    </citation>
    <scope>NUCLEOTIDE SEQUENCE [LARGE SCALE GENOMIC DNA]</scope>
    <source>
        <strain evidence="2 3">P6497</strain>
    </source>
</reference>
<feature type="chain" id="PRO_5003472875" evidence="1">
    <location>
        <begin position="28"/>
        <end position="254"/>
    </location>
</feature>
<keyword evidence="3" id="KW-1185">Reference proteome</keyword>
<evidence type="ECO:0000313" key="3">
    <source>
        <dbReference type="Proteomes" id="UP000002640"/>
    </source>
</evidence>
<dbReference type="Proteomes" id="UP000002640">
    <property type="component" value="Unassembled WGS sequence"/>
</dbReference>
<dbReference type="SMART" id="SM01187">
    <property type="entry name" value="Elicitin"/>
    <property type="match status" value="2"/>
</dbReference>
<evidence type="ECO:0000256" key="1">
    <source>
        <dbReference type="SAM" id="SignalP"/>
    </source>
</evidence>
<dbReference type="AlphaFoldDB" id="G4ZVS1"/>
<evidence type="ECO:0000313" key="2">
    <source>
        <dbReference type="EMBL" id="EGZ11535.1"/>
    </source>
</evidence>
<dbReference type="InterPro" id="IPR002200">
    <property type="entry name" value="Elicitin"/>
</dbReference>